<evidence type="ECO:0000313" key="9">
    <source>
        <dbReference type="EMBL" id="MCP9549584.1"/>
    </source>
</evidence>
<dbReference type="Proteomes" id="UP000284990">
    <property type="component" value="Unassembled WGS sequence"/>
</dbReference>
<sequence>MNYLLDTNICVYFMRGKRNVAAKISEIGQEHFFISEMTLGELLYGAQCSDRPSENIRAVHVFCQYVTILPTANIWNEFAVQKAFLRKKGQLIEDADIIIGTTAIINNMVMVTENVKHIGRLNGIVVVNWMEK</sequence>
<dbReference type="CDD" id="cd18743">
    <property type="entry name" value="PIN_VapC4-5_FitB-like"/>
    <property type="match status" value="1"/>
</dbReference>
<evidence type="ECO:0000313" key="15">
    <source>
        <dbReference type="Proteomes" id="UP000284990"/>
    </source>
</evidence>
<dbReference type="Proteomes" id="UP001205506">
    <property type="component" value="Unassembled WGS sequence"/>
</dbReference>
<keyword evidence="6" id="KW-0460">Magnesium</keyword>
<evidence type="ECO:0000313" key="16">
    <source>
        <dbReference type="Proteomes" id="UP000286077"/>
    </source>
</evidence>
<dbReference type="EMBL" id="QSUC01000028">
    <property type="protein sequence ID" value="RGN06936.1"/>
    <property type="molecule type" value="Genomic_DNA"/>
</dbReference>
<dbReference type="EMBL" id="JANDWU010000014">
    <property type="protein sequence ID" value="MCP9549584.1"/>
    <property type="molecule type" value="Genomic_DNA"/>
</dbReference>
<evidence type="ECO:0000313" key="11">
    <source>
        <dbReference type="EMBL" id="RGN06936.1"/>
    </source>
</evidence>
<comment type="caution">
    <text evidence="13">The sequence shown here is derived from an EMBL/GenBank/DDBJ whole genome shotgun (WGS) entry which is preliminary data.</text>
</comment>
<accession>A0A3E5AA62</accession>
<evidence type="ECO:0000313" key="13">
    <source>
        <dbReference type="EMBL" id="RHA86177.1"/>
    </source>
</evidence>
<dbReference type="EMBL" id="QSAQ01000010">
    <property type="protein sequence ID" value="RGW69113.1"/>
    <property type="molecule type" value="Genomic_DNA"/>
</dbReference>
<reference evidence="14 15" key="1">
    <citation type="submission" date="2018-08" db="EMBL/GenBank/DDBJ databases">
        <title>A genome reference for cultivated species of the human gut microbiota.</title>
        <authorList>
            <person name="Zou Y."/>
            <person name="Xue W."/>
            <person name="Luo G."/>
        </authorList>
    </citation>
    <scope>NUCLEOTIDE SEQUENCE [LARGE SCALE GENOMIC DNA]</scope>
    <source>
        <strain evidence="12 16">AF11-14</strain>
        <strain evidence="13 15">AM42-23AC</strain>
        <strain evidence="11 14">OM06-11</strain>
    </source>
</reference>
<organism evidence="13 15">
    <name type="scientific">Segatella copri</name>
    <dbReference type="NCBI Taxonomy" id="165179"/>
    <lineage>
        <taxon>Bacteria</taxon>
        <taxon>Pseudomonadati</taxon>
        <taxon>Bacteroidota</taxon>
        <taxon>Bacteroidia</taxon>
        <taxon>Bacteroidales</taxon>
        <taxon>Prevotellaceae</taxon>
        <taxon>Segatella</taxon>
    </lineage>
</organism>
<dbReference type="GO" id="GO:0016787">
    <property type="term" value="F:hydrolase activity"/>
    <property type="evidence" value="ECO:0007669"/>
    <property type="project" value="UniProtKB-KW"/>
</dbReference>
<dbReference type="Gene3D" id="3.40.50.1010">
    <property type="entry name" value="5'-nuclease"/>
    <property type="match status" value="1"/>
</dbReference>
<dbReference type="InterPro" id="IPR002716">
    <property type="entry name" value="PIN_dom"/>
</dbReference>
<evidence type="ECO:0000313" key="14">
    <source>
        <dbReference type="Proteomes" id="UP000261245"/>
    </source>
</evidence>
<evidence type="ECO:0000313" key="10">
    <source>
        <dbReference type="EMBL" id="MQN31203.1"/>
    </source>
</evidence>
<evidence type="ECO:0000256" key="6">
    <source>
        <dbReference type="ARBA" id="ARBA00022842"/>
    </source>
</evidence>
<proteinExistence type="inferred from homology"/>
<reference evidence="9" key="3">
    <citation type="submission" date="2022-07" db="EMBL/GenBank/DDBJ databases">
        <title>Prevotella copri.</title>
        <authorList>
            <person name="Yang C."/>
        </authorList>
    </citation>
    <scope>NUCLEOTIDE SEQUENCE</scope>
    <source>
        <strain evidence="9">HF1805</strain>
    </source>
</reference>
<name>A0A3E5AA62_9BACT</name>
<dbReference type="EMBL" id="QSFW01000016">
    <property type="protein sequence ID" value="RHA86177.1"/>
    <property type="molecule type" value="Genomic_DNA"/>
</dbReference>
<keyword evidence="5" id="KW-0378">Hydrolase</keyword>
<dbReference type="Proteomes" id="UP000261245">
    <property type="component" value="Unassembled WGS sequence"/>
</dbReference>
<dbReference type="AlphaFoldDB" id="A0A3E5AA62"/>
<comment type="similarity">
    <text evidence="7">Belongs to the PINc/VapC protein family.</text>
</comment>
<dbReference type="PANTHER" id="PTHR33653:SF1">
    <property type="entry name" value="RIBONUCLEASE VAPC2"/>
    <property type="match status" value="1"/>
</dbReference>
<evidence type="ECO:0000313" key="17">
    <source>
        <dbReference type="Proteomes" id="UP000420707"/>
    </source>
</evidence>
<keyword evidence="2" id="KW-1277">Toxin-antitoxin system</keyword>
<evidence type="ECO:0000313" key="12">
    <source>
        <dbReference type="EMBL" id="RGW69113.1"/>
    </source>
</evidence>
<gene>
    <name evidence="13" type="ORF">DW916_08690</name>
    <name evidence="12" type="ORF">DWV60_05385</name>
    <name evidence="11" type="ORF">DXB80_10265</name>
    <name evidence="10" type="ORF">F7D90_04390</name>
    <name evidence="9" type="ORF">NNC68_08870</name>
</gene>
<evidence type="ECO:0000256" key="1">
    <source>
        <dbReference type="ARBA" id="ARBA00001946"/>
    </source>
</evidence>
<dbReference type="InterPro" id="IPR029060">
    <property type="entry name" value="PIN-like_dom_sf"/>
</dbReference>
<dbReference type="PANTHER" id="PTHR33653">
    <property type="entry name" value="RIBONUCLEASE VAPC2"/>
    <property type="match status" value="1"/>
</dbReference>
<dbReference type="GO" id="GO:0046872">
    <property type="term" value="F:metal ion binding"/>
    <property type="evidence" value="ECO:0007669"/>
    <property type="project" value="UniProtKB-KW"/>
</dbReference>
<comment type="cofactor">
    <cofactor evidence="1">
        <name>Mg(2+)</name>
        <dbReference type="ChEBI" id="CHEBI:18420"/>
    </cofactor>
</comment>
<evidence type="ECO:0000256" key="3">
    <source>
        <dbReference type="ARBA" id="ARBA00022722"/>
    </source>
</evidence>
<evidence type="ECO:0000256" key="2">
    <source>
        <dbReference type="ARBA" id="ARBA00022649"/>
    </source>
</evidence>
<dbReference type="InterPro" id="IPR050556">
    <property type="entry name" value="Type_II_TA_system_RNase"/>
</dbReference>
<reference evidence="10" key="4">
    <citation type="submission" date="2023-08" db="EMBL/GenBank/DDBJ databases">
        <title>Distinct polysaccharide growth profiles of human intestinal Prevotella copri isolates.</title>
        <authorList>
            <person name="Fehlner-Peach H."/>
            <person name="Magnabosco C."/>
            <person name="Raghavan V."/>
            <person name="Scher J.U."/>
            <person name="Tett A."/>
            <person name="Cox L.M."/>
            <person name="Gottsegen C."/>
            <person name="Watters A."/>
            <person name="Wiltshire- Gordon J.D."/>
            <person name="Segata N."/>
            <person name="Bonneau R."/>
            <person name="Littman D.R."/>
        </authorList>
    </citation>
    <scope>NUCLEOTIDE SEQUENCE</scope>
    <source>
        <strain evidence="10">IAP146</strain>
    </source>
</reference>
<evidence type="ECO:0000259" key="8">
    <source>
        <dbReference type="Pfam" id="PF01850"/>
    </source>
</evidence>
<dbReference type="SUPFAM" id="SSF88723">
    <property type="entry name" value="PIN domain-like"/>
    <property type="match status" value="1"/>
</dbReference>
<dbReference type="GO" id="GO:0004518">
    <property type="term" value="F:nuclease activity"/>
    <property type="evidence" value="ECO:0007669"/>
    <property type="project" value="UniProtKB-KW"/>
</dbReference>
<evidence type="ECO:0000256" key="5">
    <source>
        <dbReference type="ARBA" id="ARBA00022801"/>
    </source>
</evidence>
<protein>
    <submittedName>
        <fullName evidence="13">Type II toxin-antitoxin system VapC family toxin</fullName>
    </submittedName>
</protein>
<dbReference type="EMBL" id="VZCR01000027">
    <property type="protein sequence ID" value="MQN31203.1"/>
    <property type="molecule type" value="Genomic_DNA"/>
</dbReference>
<reference evidence="17" key="2">
    <citation type="submission" date="2019-09" db="EMBL/GenBank/DDBJ databases">
        <title>Distinct polysaccharide growth profiles of human intestinal Prevotella copri isolates.</title>
        <authorList>
            <person name="Fehlner-Peach H."/>
            <person name="Magnabosco C."/>
            <person name="Raghavan V."/>
            <person name="Scher J.U."/>
            <person name="Tett A."/>
            <person name="Cox L.M."/>
            <person name="Gottsegen C."/>
            <person name="Watters A."/>
            <person name="Wiltshire- Gordon J.D."/>
            <person name="Segata N."/>
            <person name="Bonneau R."/>
            <person name="Littman D.R."/>
        </authorList>
    </citation>
    <scope>NUCLEOTIDE SEQUENCE [LARGE SCALE GENOMIC DNA]</scope>
    <source>
        <strain evidence="17">iAP146</strain>
    </source>
</reference>
<feature type="domain" description="PIN" evidence="8">
    <location>
        <begin position="3"/>
        <end position="114"/>
    </location>
</feature>
<evidence type="ECO:0000256" key="7">
    <source>
        <dbReference type="ARBA" id="ARBA00038093"/>
    </source>
</evidence>
<dbReference type="Proteomes" id="UP000420707">
    <property type="component" value="Unassembled WGS sequence"/>
</dbReference>
<dbReference type="Pfam" id="PF01850">
    <property type="entry name" value="PIN"/>
    <property type="match status" value="1"/>
</dbReference>
<dbReference type="RefSeq" id="WP_117728507.1">
    <property type="nucleotide sequence ID" value="NZ_CATKVS010000004.1"/>
</dbReference>
<keyword evidence="3" id="KW-0540">Nuclease</keyword>
<keyword evidence="4" id="KW-0479">Metal-binding</keyword>
<evidence type="ECO:0000256" key="4">
    <source>
        <dbReference type="ARBA" id="ARBA00022723"/>
    </source>
</evidence>
<dbReference type="Proteomes" id="UP000286077">
    <property type="component" value="Unassembled WGS sequence"/>
</dbReference>